<dbReference type="GO" id="GO:0000978">
    <property type="term" value="F:RNA polymerase II cis-regulatory region sequence-specific DNA binding"/>
    <property type="evidence" value="ECO:0007669"/>
    <property type="project" value="TreeGrafter"/>
</dbReference>
<dbReference type="PROSITE" id="PS50112">
    <property type="entry name" value="PAS"/>
    <property type="match status" value="1"/>
</dbReference>
<feature type="domain" description="PAS" evidence="4">
    <location>
        <begin position="263"/>
        <end position="317"/>
    </location>
</feature>
<dbReference type="PANTHER" id="PTHR46055">
    <property type="entry name" value="CIRCADIAN LOCOMOTER OUTPUT CYCLES PROTEIN KAPUT"/>
    <property type="match status" value="1"/>
</dbReference>
<proteinExistence type="predicted"/>
<dbReference type="GO" id="GO:0000981">
    <property type="term" value="F:DNA-binding transcription factor activity, RNA polymerase II-specific"/>
    <property type="evidence" value="ECO:0007669"/>
    <property type="project" value="InterPro"/>
</dbReference>
<sequence>MENLIGFRKSRNESEKKRRDAFNRLINELTLLVANGDRKMDKSNVLKSAINFLKNRQPQAESTTEEGNLTPDPSSQSFAEQNPRNLARIYLDALDAGTFCISGSGTVHQASPTFATLFCSSVPQLINQNFMDLLDEDSKRRFDKAISTEVLRAAAVPSSTTSNPGSSIVEITVVDKYRKRSLLLIGRIKRIANVYFSIQQFGQLLDNDRKQPVLTGQDSPANDLQQKTSLCYVGLARPVNFSLSVEISSEFFPRNRKSTTFTIIYNSNFQCLYTDSSCGLLLGYSRLEMIGKSGYDFIHHEDLESVSICHQRLMQRGSGQIEPHRFKTKGKQWVWIQCSAKIQTSPEVLRIHCVYSLVKKPILLWQPKVKNLTPVVASQSTPFVQTSIRDDVILPMDSNPSCEVLPSKLSEAEQNYASPTDTTSDATANDQSCSPCTAIVFKSPIYRSQDDLATFTAPPSFKPSSSTPLISPAPLAKKPYLSPSVYSENNIGEELSDLKTESSNVIISPTYRQLCEELQRKSDLLRQQVLQKEIELQQLQFKQFFASCRNIKP</sequence>
<feature type="domain" description="BHLH" evidence="5">
    <location>
        <begin position="6"/>
        <end position="56"/>
    </location>
</feature>
<dbReference type="PANTHER" id="PTHR46055:SF3">
    <property type="entry name" value="CIRCADIAN LOCOMOTER OUTPUT CYCLES PROTEIN KAPUT"/>
    <property type="match status" value="1"/>
</dbReference>
<keyword evidence="2" id="KW-0539">Nucleus</keyword>
<feature type="region of interest" description="Disordered" evidence="3">
    <location>
        <begin position="56"/>
        <end position="80"/>
    </location>
</feature>
<reference evidence="8" key="1">
    <citation type="submission" date="2017-02" db="UniProtKB">
        <authorList>
            <consortium name="WormBaseParasite"/>
        </authorList>
    </citation>
    <scope>IDENTIFICATION</scope>
</reference>
<evidence type="ECO:0000259" key="4">
    <source>
        <dbReference type="PROSITE" id="PS50112"/>
    </source>
</evidence>
<dbReference type="STRING" id="51028.A0A0N4V484"/>
<dbReference type="SMART" id="SM00091">
    <property type="entry name" value="PAS"/>
    <property type="match status" value="2"/>
</dbReference>
<dbReference type="WBParaSite" id="EVEC_0000490101-mRNA-1">
    <property type="protein sequence ID" value="EVEC_0000490101-mRNA-1"/>
    <property type="gene ID" value="EVEC_0000490101"/>
</dbReference>
<dbReference type="OrthoDB" id="411251at2759"/>
<dbReference type="SUPFAM" id="SSF47459">
    <property type="entry name" value="HLH, helix-loop-helix DNA-binding domain"/>
    <property type="match status" value="1"/>
</dbReference>
<dbReference type="NCBIfam" id="TIGR00229">
    <property type="entry name" value="sensory_box"/>
    <property type="match status" value="1"/>
</dbReference>
<evidence type="ECO:0000256" key="1">
    <source>
        <dbReference type="ARBA" id="ARBA00023108"/>
    </source>
</evidence>
<dbReference type="EMBL" id="UXUI01007907">
    <property type="protein sequence ID" value="VDD89858.1"/>
    <property type="molecule type" value="Genomic_DNA"/>
</dbReference>
<dbReference type="GO" id="GO:1990513">
    <property type="term" value="C:CLOCK-BMAL transcription complex"/>
    <property type="evidence" value="ECO:0007669"/>
    <property type="project" value="TreeGrafter"/>
</dbReference>
<dbReference type="PROSITE" id="PS50888">
    <property type="entry name" value="BHLH"/>
    <property type="match status" value="1"/>
</dbReference>
<protein>
    <submittedName>
        <fullName evidence="8">BHLH domain-containing protein</fullName>
    </submittedName>
</protein>
<dbReference type="Gene3D" id="3.30.450.20">
    <property type="entry name" value="PAS domain"/>
    <property type="match status" value="1"/>
</dbReference>
<evidence type="ECO:0000256" key="2">
    <source>
        <dbReference type="ARBA" id="ARBA00023242"/>
    </source>
</evidence>
<dbReference type="InterPro" id="IPR011598">
    <property type="entry name" value="bHLH_dom"/>
</dbReference>
<keyword evidence="1" id="KW-0090">Biological rhythms</keyword>
<dbReference type="InterPro" id="IPR035965">
    <property type="entry name" value="PAS-like_dom_sf"/>
</dbReference>
<dbReference type="SUPFAM" id="SSF55785">
    <property type="entry name" value="PYP-like sensor domain (PAS domain)"/>
    <property type="match status" value="2"/>
</dbReference>
<dbReference type="InterPro" id="IPR000014">
    <property type="entry name" value="PAS"/>
</dbReference>
<evidence type="ECO:0000256" key="3">
    <source>
        <dbReference type="SAM" id="MobiDB-lite"/>
    </source>
</evidence>
<dbReference type="Proteomes" id="UP000274131">
    <property type="component" value="Unassembled WGS sequence"/>
</dbReference>
<dbReference type="GO" id="GO:0032922">
    <property type="term" value="P:circadian regulation of gene expression"/>
    <property type="evidence" value="ECO:0007669"/>
    <property type="project" value="InterPro"/>
</dbReference>
<dbReference type="InterPro" id="IPR013655">
    <property type="entry name" value="PAS_fold_3"/>
</dbReference>
<dbReference type="CDD" id="cd00130">
    <property type="entry name" value="PAS"/>
    <property type="match status" value="1"/>
</dbReference>
<evidence type="ECO:0000313" key="6">
    <source>
        <dbReference type="EMBL" id="VDD89858.1"/>
    </source>
</evidence>
<dbReference type="Gene3D" id="4.10.280.10">
    <property type="entry name" value="Helix-loop-helix DNA-binding domain"/>
    <property type="match status" value="1"/>
</dbReference>
<accession>A0A0N4V484</accession>
<reference evidence="6 7" key="2">
    <citation type="submission" date="2018-10" db="EMBL/GenBank/DDBJ databases">
        <authorList>
            <consortium name="Pathogen Informatics"/>
        </authorList>
    </citation>
    <scope>NUCLEOTIDE SEQUENCE [LARGE SCALE GENOMIC DNA]</scope>
</reference>
<dbReference type="Pfam" id="PF13426">
    <property type="entry name" value="PAS_9"/>
    <property type="match status" value="1"/>
</dbReference>
<keyword evidence="7" id="KW-1185">Reference proteome</keyword>
<name>A0A0N4V484_ENTVE</name>
<evidence type="ECO:0000259" key="5">
    <source>
        <dbReference type="PROSITE" id="PS50888"/>
    </source>
</evidence>
<dbReference type="GO" id="GO:0046983">
    <property type="term" value="F:protein dimerization activity"/>
    <property type="evidence" value="ECO:0007669"/>
    <property type="project" value="InterPro"/>
</dbReference>
<evidence type="ECO:0000313" key="8">
    <source>
        <dbReference type="WBParaSite" id="EVEC_0000490101-mRNA-1"/>
    </source>
</evidence>
<dbReference type="Pfam" id="PF00010">
    <property type="entry name" value="HLH"/>
    <property type="match status" value="1"/>
</dbReference>
<dbReference type="AlphaFoldDB" id="A0A0N4V484"/>
<dbReference type="InterPro" id="IPR036638">
    <property type="entry name" value="HLH_DNA-bd_sf"/>
</dbReference>
<organism evidence="8">
    <name type="scientific">Enterobius vermicularis</name>
    <name type="common">Human pinworm</name>
    <dbReference type="NCBI Taxonomy" id="51028"/>
    <lineage>
        <taxon>Eukaryota</taxon>
        <taxon>Metazoa</taxon>
        <taxon>Ecdysozoa</taxon>
        <taxon>Nematoda</taxon>
        <taxon>Chromadorea</taxon>
        <taxon>Rhabditida</taxon>
        <taxon>Spirurina</taxon>
        <taxon>Oxyuridomorpha</taxon>
        <taxon>Oxyuroidea</taxon>
        <taxon>Oxyuridae</taxon>
        <taxon>Enterobius</taxon>
    </lineage>
</organism>
<gene>
    <name evidence="6" type="ORF">EVEC_LOCUS4609</name>
</gene>
<dbReference type="Pfam" id="PF08447">
    <property type="entry name" value="PAS_3"/>
    <property type="match status" value="1"/>
</dbReference>
<dbReference type="InterPro" id="IPR047230">
    <property type="entry name" value="CLOCK-like"/>
</dbReference>
<dbReference type="SMART" id="SM00353">
    <property type="entry name" value="HLH"/>
    <property type="match status" value="1"/>
</dbReference>
<evidence type="ECO:0000313" key="7">
    <source>
        <dbReference type="Proteomes" id="UP000274131"/>
    </source>
</evidence>